<dbReference type="EMBL" id="UOEC01000126">
    <property type="protein sequence ID" value="VAV95169.1"/>
    <property type="molecule type" value="Genomic_DNA"/>
</dbReference>
<evidence type="ECO:0000313" key="1">
    <source>
        <dbReference type="EMBL" id="VAV95169.1"/>
    </source>
</evidence>
<sequence>MMFHFDGMRYGKSIRNVPVNSIILIVFLIVALFSGPVQARSYDTSRMDQFPDFAQTDPALNLPGGGKFYCVPVATANALVWYAKERGYSDLLPVTGISLTDKVATVARVLGEDRYMSTAPKGGTSHLKFMQGLSSYISDAGYSSTITYRGRWPMPKKYGRIETRAPDLDAIHEQFSDGAAVFLSIGFYEEGSRPGEWTRVGGHFVTVVGFGVDKNGNVDPDTVILHDPGDKASAGVEKRYLLLEEMRRGRFIDRRGNESEARDHLKIADGMDLRRGVIGVIDAVVALDL</sequence>
<proteinExistence type="predicted"/>
<evidence type="ECO:0008006" key="2">
    <source>
        <dbReference type="Google" id="ProtNLM"/>
    </source>
</evidence>
<protein>
    <recommendedName>
        <fullName evidence="2">Peptidase C39-like domain-containing protein</fullName>
    </recommendedName>
</protein>
<dbReference type="AlphaFoldDB" id="A0A3B0RTD3"/>
<reference evidence="1" key="1">
    <citation type="submission" date="2018-06" db="EMBL/GenBank/DDBJ databases">
        <authorList>
            <person name="Zhirakovskaya E."/>
        </authorList>
    </citation>
    <scope>NUCLEOTIDE SEQUENCE</scope>
</reference>
<accession>A0A3B0RTD3</accession>
<organism evidence="1">
    <name type="scientific">hydrothermal vent metagenome</name>
    <dbReference type="NCBI Taxonomy" id="652676"/>
    <lineage>
        <taxon>unclassified sequences</taxon>
        <taxon>metagenomes</taxon>
        <taxon>ecological metagenomes</taxon>
    </lineage>
</organism>
<gene>
    <name evidence="1" type="ORF">MNBD_ALPHA08-535</name>
</gene>
<name>A0A3B0RTD3_9ZZZZ</name>